<dbReference type="AlphaFoldDB" id="A0A937R8X1"/>
<name>A0A937R8X1_9ACTN</name>
<evidence type="ECO:0000313" key="9">
    <source>
        <dbReference type="Proteomes" id="UP000604475"/>
    </source>
</evidence>
<evidence type="ECO:0000313" key="8">
    <source>
        <dbReference type="EMBL" id="MBL7627843.1"/>
    </source>
</evidence>
<keyword evidence="4 7" id="KW-0560">Oxidoreductase</keyword>
<evidence type="ECO:0000256" key="6">
    <source>
        <dbReference type="ARBA" id="ARBA00023033"/>
    </source>
</evidence>
<comment type="similarity">
    <text evidence="1 7">Belongs to the cytochrome P450 family.</text>
</comment>
<dbReference type="PANTHER" id="PTHR46696">
    <property type="entry name" value="P450, PUTATIVE (EUROFUNG)-RELATED"/>
    <property type="match status" value="1"/>
</dbReference>
<dbReference type="CDD" id="cd11033">
    <property type="entry name" value="CYP142-like"/>
    <property type="match status" value="1"/>
</dbReference>
<evidence type="ECO:0000256" key="2">
    <source>
        <dbReference type="ARBA" id="ARBA00022617"/>
    </source>
</evidence>
<dbReference type="GO" id="GO:0036199">
    <property type="term" value="F:cholest-4-en-3-one 26-monooxygenase activity"/>
    <property type="evidence" value="ECO:0007669"/>
    <property type="project" value="TreeGrafter"/>
</dbReference>
<sequence>MTYRPDIDLVSGDFWGRNPHEELTWLRRNEPVFFDEKNGVWAITKYAHLKEASTNPKLFSNAGGIRPDSGPVPMMIDMDDPGHVRRRKLVNRGFTPKRVQEQETVIRHIADDLIDGVAERGECDFVWDVAAWLPLIVIGNAIGFRPEDQPKLLEWSDAMLSVLGQPDPDRLATAADVFAGYTTYIAGVIADRRENPREDLISTLVHAEVDGDRLDDEALIYESLLLLIGGDETTRHVFTGGLYQLLRDREQWERLRADRSLLPSAVEEMLRWVSPIKNMARTVTSDVDFHGASLRAGQKVLLLYPSANRDEDVFADPFTFDITRTPNEHVAFGFGSHFCLGNSLARAELRVLFDRLLDRLPDLRLAEDAEPEHRPANFVSGYEGMKVAFTPVQKIGARP</sequence>
<evidence type="ECO:0000256" key="4">
    <source>
        <dbReference type="ARBA" id="ARBA00023002"/>
    </source>
</evidence>
<organism evidence="8 9">
    <name type="scientific">Frankia nepalensis</name>
    <dbReference type="NCBI Taxonomy" id="1836974"/>
    <lineage>
        <taxon>Bacteria</taxon>
        <taxon>Bacillati</taxon>
        <taxon>Actinomycetota</taxon>
        <taxon>Actinomycetes</taxon>
        <taxon>Frankiales</taxon>
        <taxon>Frankiaceae</taxon>
        <taxon>Frankia</taxon>
    </lineage>
</organism>
<dbReference type="InterPro" id="IPR002397">
    <property type="entry name" value="Cyt_P450_B"/>
</dbReference>
<dbReference type="InterPro" id="IPR017972">
    <property type="entry name" value="Cyt_P450_CS"/>
</dbReference>
<dbReference type="EMBL" id="JAEACQ010000164">
    <property type="protein sequence ID" value="MBL7627843.1"/>
    <property type="molecule type" value="Genomic_DNA"/>
</dbReference>
<accession>A0A937R8X1</accession>
<keyword evidence="5 7" id="KW-0408">Iron</keyword>
<dbReference type="GO" id="GO:0020037">
    <property type="term" value="F:heme binding"/>
    <property type="evidence" value="ECO:0007669"/>
    <property type="project" value="InterPro"/>
</dbReference>
<reference evidence="8" key="1">
    <citation type="submission" date="2020-12" db="EMBL/GenBank/DDBJ databases">
        <title>Genomic characterization of non-nitrogen-fixing Frankia strains.</title>
        <authorList>
            <person name="Carlos-Shanley C."/>
            <person name="Guerra T."/>
            <person name="Hahn D."/>
        </authorList>
    </citation>
    <scope>NUCLEOTIDE SEQUENCE</scope>
    <source>
        <strain evidence="8">CN6</strain>
    </source>
</reference>
<dbReference type="Pfam" id="PF00067">
    <property type="entry name" value="p450"/>
    <property type="match status" value="1"/>
</dbReference>
<comment type="caution">
    <text evidence="8">The sequence shown here is derived from an EMBL/GenBank/DDBJ whole genome shotgun (WGS) entry which is preliminary data.</text>
</comment>
<dbReference type="PROSITE" id="PS00086">
    <property type="entry name" value="CYTOCHROME_P450"/>
    <property type="match status" value="1"/>
</dbReference>
<keyword evidence="6 7" id="KW-0503">Monooxygenase</keyword>
<dbReference type="InterPro" id="IPR001128">
    <property type="entry name" value="Cyt_P450"/>
</dbReference>
<evidence type="ECO:0000256" key="3">
    <source>
        <dbReference type="ARBA" id="ARBA00022723"/>
    </source>
</evidence>
<keyword evidence="9" id="KW-1185">Reference proteome</keyword>
<dbReference type="RefSeq" id="WP_202999788.1">
    <property type="nucleotide sequence ID" value="NZ_JADWYU010000130.1"/>
</dbReference>
<dbReference type="GO" id="GO:0008395">
    <property type="term" value="F:steroid hydroxylase activity"/>
    <property type="evidence" value="ECO:0007669"/>
    <property type="project" value="TreeGrafter"/>
</dbReference>
<protein>
    <submittedName>
        <fullName evidence="8">Cytochrome P450</fullName>
    </submittedName>
</protein>
<dbReference type="FunFam" id="1.10.630.10:FF:000018">
    <property type="entry name" value="Cytochrome P450 monooxygenase"/>
    <property type="match status" value="1"/>
</dbReference>
<gene>
    <name evidence="8" type="ORF">I7412_11800</name>
</gene>
<dbReference type="InterPro" id="IPR036396">
    <property type="entry name" value="Cyt_P450_sf"/>
</dbReference>
<dbReference type="Proteomes" id="UP000604475">
    <property type="component" value="Unassembled WGS sequence"/>
</dbReference>
<dbReference type="GO" id="GO:0006707">
    <property type="term" value="P:cholesterol catabolic process"/>
    <property type="evidence" value="ECO:0007669"/>
    <property type="project" value="TreeGrafter"/>
</dbReference>
<dbReference type="GO" id="GO:0005506">
    <property type="term" value="F:iron ion binding"/>
    <property type="evidence" value="ECO:0007669"/>
    <property type="project" value="InterPro"/>
</dbReference>
<keyword evidence="2 7" id="KW-0349">Heme</keyword>
<evidence type="ECO:0000256" key="7">
    <source>
        <dbReference type="RuleBase" id="RU000461"/>
    </source>
</evidence>
<proteinExistence type="inferred from homology"/>
<keyword evidence="3 7" id="KW-0479">Metal-binding</keyword>
<dbReference type="Gene3D" id="1.10.630.10">
    <property type="entry name" value="Cytochrome P450"/>
    <property type="match status" value="1"/>
</dbReference>
<evidence type="ECO:0000256" key="5">
    <source>
        <dbReference type="ARBA" id="ARBA00023004"/>
    </source>
</evidence>
<dbReference type="SUPFAM" id="SSF48264">
    <property type="entry name" value="Cytochrome P450"/>
    <property type="match status" value="1"/>
</dbReference>
<dbReference type="PANTHER" id="PTHR46696:SF4">
    <property type="entry name" value="BIOTIN BIOSYNTHESIS CYTOCHROME P450"/>
    <property type="match status" value="1"/>
</dbReference>
<evidence type="ECO:0000256" key="1">
    <source>
        <dbReference type="ARBA" id="ARBA00010617"/>
    </source>
</evidence>
<dbReference type="PRINTS" id="PR00359">
    <property type="entry name" value="BP450"/>
</dbReference>
<dbReference type="PRINTS" id="PR00385">
    <property type="entry name" value="P450"/>
</dbReference>